<reference evidence="3" key="1">
    <citation type="journal article" date="2019" name="Sci. Rep.">
        <title>Draft genome of Tanacetum cinerariifolium, the natural source of mosquito coil.</title>
        <authorList>
            <person name="Yamashiro T."/>
            <person name="Shiraishi A."/>
            <person name="Satake H."/>
            <person name="Nakayama K."/>
        </authorList>
    </citation>
    <scope>NUCLEOTIDE SEQUENCE</scope>
</reference>
<feature type="region of interest" description="Disordered" evidence="1">
    <location>
        <begin position="54"/>
        <end position="123"/>
    </location>
</feature>
<dbReference type="AlphaFoldDB" id="A0A699KN72"/>
<evidence type="ECO:0000313" key="3">
    <source>
        <dbReference type="EMBL" id="GFB03086.1"/>
    </source>
</evidence>
<feature type="compositionally biased region" description="Polar residues" evidence="1">
    <location>
        <begin position="81"/>
        <end position="97"/>
    </location>
</feature>
<feature type="transmembrane region" description="Helical" evidence="2">
    <location>
        <begin position="220"/>
        <end position="242"/>
    </location>
</feature>
<dbReference type="EMBL" id="BKCJ010537242">
    <property type="protein sequence ID" value="GFB03086.1"/>
    <property type="molecule type" value="Genomic_DNA"/>
</dbReference>
<proteinExistence type="predicted"/>
<gene>
    <name evidence="3" type="ORF">Tci_675057</name>
</gene>
<keyword evidence="3" id="KW-0548">Nucleotidyltransferase</keyword>
<dbReference type="GO" id="GO:0003964">
    <property type="term" value="F:RNA-directed DNA polymerase activity"/>
    <property type="evidence" value="ECO:0007669"/>
    <property type="project" value="UniProtKB-KW"/>
</dbReference>
<keyword evidence="3" id="KW-0695">RNA-directed DNA polymerase</keyword>
<keyword evidence="2" id="KW-0812">Transmembrane</keyword>
<feature type="transmembrane region" description="Helical" evidence="2">
    <location>
        <begin position="248"/>
        <end position="268"/>
    </location>
</feature>
<sequence>MSRSSRYGRSPSVFSTLRQWESSTTRQRSPVCTTVFTRLGARDKNVFTRLREKKRDIHSRLGPKVTLRQKHASDKRRECQPKTQTIEGNRQGTSSAAMSHAPAKNRGKSKKNGTRPTEQTADGPLELEIQESPMVIEVEDHLIHRTYVDGGSASEVLYEHCFNRLRPEVKSRMTPATATLLGFNEEISWPLGQISLTVSLGDGEHSTSVVMNFMVDIRDVLLLLFLLLLMARLGGSSLGAFATILHSVGIMVLLYSVTVPPFTGNLSIP</sequence>
<evidence type="ECO:0000256" key="1">
    <source>
        <dbReference type="SAM" id="MobiDB-lite"/>
    </source>
</evidence>
<evidence type="ECO:0000256" key="2">
    <source>
        <dbReference type="SAM" id="Phobius"/>
    </source>
</evidence>
<name>A0A699KN72_TANCI</name>
<keyword evidence="2" id="KW-0472">Membrane</keyword>
<accession>A0A699KN72</accession>
<protein>
    <submittedName>
        <fullName evidence="3">Reverse transcriptase domain-containing protein</fullName>
    </submittedName>
</protein>
<comment type="caution">
    <text evidence="3">The sequence shown here is derived from an EMBL/GenBank/DDBJ whole genome shotgun (WGS) entry which is preliminary data.</text>
</comment>
<keyword evidence="2" id="KW-1133">Transmembrane helix</keyword>
<feature type="compositionally biased region" description="Basic and acidic residues" evidence="1">
    <location>
        <begin position="71"/>
        <end position="80"/>
    </location>
</feature>
<feature type="compositionally biased region" description="Basic residues" evidence="1">
    <location>
        <begin position="103"/>
        <end position="113"/>
    </location>
</feature>
<organism evidence="3">
    <name type="scientific">Tanacetum cinerariifolium</name>
    <name type="common">Dalmatian daisy</name>
    <name type="synonym">Chrysanthemum cinerariifolium</name>
    <dbReference type="NCBI Taxonomy" id="118510"/>
    <lineage>
        <taxon>Eukaryota</taxon>
        <taxon>Viridiplantae</taxon>
        <taxon>Streptophyta</taxon>
        <taxon>Embryophyta</taxon>
        <taxon>Tracheophyta</taxon>
        <taxon>Spermatophyta</taxon>
        <taxon>Magnoliopsida</taxon>
        <taxon>eudicotyledons</taxon>
        <taxon>Gunneridae</taxon>
        <taxon>Pentapetalae</taxon>
        <taxon>asterids</taxon>
        <taxon>campanulids</taxon>
        <taxon>Asterales</taxon>
        <taxon>Asteraceae</taxon>
        <taxon>Asteroideae</taxon>
        <taxon>Anthemideae</taxon>
        <taxon>Anthemidinae</taxon>
        <taxon>Tanacetum</taxon>
    </lineage>
</organism>
<keyword evidence="3" id="KW-0808">Transferase</keyword>